<dbReference type="EMBL" id="BAABFT010000003">
    <property type="protein sequence ID" value="GAA4319315.1"/>
    <property type="molecule type" value="Genomic_DNA"/>
</dbReference>
<evidence type="ECO:0000256" key="6">
    <source>
        <dbReference type="SAM" id="Phobius"/>
    </source>
</evidence>
<dbReference type="PANTHER" id="PTHR32309">
    <property type="entry name" value="TYROSINE-PROTEIN KINASE"/>
    <property type="match status" value="1"/>
</dbReference>
<feature type="domain" description="Polysaccharide chain length determinant N-terminal" evidence="7">
    <location>
        <begin position="2"/>
        <end position="89"/>
    </location>
</feature>
<evidence type="ECO:0000313" key="9">
    <source>
        <dbReference type="Proteomes" id="UP001500582"/>
    </source>
</evidence>
<dbReference type="InterPro" id="IPR050445">
    <property type="entry name" value="Bact_polysacc_biosynth/exp"/>
</dbReference>
<accession>A0ABP8G823</accession>
<keyword evidence="9" id="KW-1185">Reference proteome</keyword>
<evidence type="ECO:0000256" key="5">
    <source>
        <dbReference type="ARBA" id="ARBA00023136"/>
    </source>
</evidence>
<dbReference type="Proteomes" id="UP001500582">
    <property type="component" value="Unassembled WGS sequence"/>
</dbReference>
<gene>
    <name evidence="8" type="ORF">GCM10023149_17960</name>
</gene>
<feature type="transmembrane region" description="Helical" evidence="6">
    <location>
        <begin position="452"/>
        <end position="476"/>
    </location>
</feature>
<name>A0ABP8G823_9SPHI</name>
<keyword evidence="4 6" id="KW-1133">Transmembrane helix</keyword>
<protein>
    <recommendedName>
        <fullName evidence="7">Polysaccharide chain length determinant N-terminal domain-containing protein</fullName>
    </recommendedName>
</protein>
<keyword evidence="5 6" id="KW-0472">Membrane</keyword>
<keyword evidence="3 6" id="KW-0812">Transmembrane</keyword>
<reference evidence="9" key="1">
    <citation type="journal article" date="2019" name="Int. J. Syst. Evol. Microbiol.">
        <title>The Global Catalogue of Microorganisms (GCM) 10K type strain sequencing project: providing services to taxonomists for standard genome sequencing and annotation.</title>
        <authorList>
            <consortium name="The Broad Institute Genomics Platform"/>
            <consortium name="The Broad Institute Genome Sequencing Center for Infectious Disease"/>
            <person name="Wu L."/>
            <person name="Ma J."/>
        </authorList>
    </citation>
    <scope>NUCLEOTIDE SEQUENCE [LARGE SCALE GENOMIC DNA]</scope>
    <source>
        <strain evidence="9">JCM 17705</strain>
    </source>
</reference>
<dbReference type="PANTHER" id="PTHR32309:SF13">
    <property type="entry name" value="FERRIC ENTEROBACTIN TRANSPORT PROTEIN FEPE"/>
    <property type="match status" value="1"/>
</dbReference>
<evidence type="ECO:0000256" key="2">
    <source>
        <dbReference type="ARBA" id="ARBA00022475"/>
    </source>
</evidence>
<dbReference type="Gene3D" id="3.40.50.300">
    <property type="entry name" value="P-loop containing nucleotide triphosphate hydrolases"/>
    <property type="match status" value="1"/>
</dbReference>
<keyword evidence="2" id="KW-1003">Cell membrane</keyword>
<comment type="caution">
    <text evidence="8">The sequence shown here is derived from an EMBL/GenBank/DDBJ whole genome shotgun (WGS) entry which is preliminary data.</text>
</comment>
<proteinExistence type="predicted"/>
<dbReference type="Pfam" id="PF02706">
    <property type="entry name" value="Wzz"/>
    <property type="match status" value="1"/>
</dbReference>
<dbReference type="RefSeq" id="WP_345210698.1">
    <property type="nucleotide sequence ID" value="NZ_BAABFT010000003.1"/>
</dbReference>
<organism evidence="8 9">
    <name type="scientific">Mucilaginibacter gynuensis</name>
    <dbReference type="NCBI Taxonomy" id="1302236"/>
    <lineage>
        <taxon>Bacteria</taxon>
        <taxon>Pseudomonadati</taxon>
        <taxon>Bacteroidota</taxon>
        <taxon>Sphingobacteriia</taxon>
        <taxon>Sphingobacteriales</taxon>
        <taxon>Sphingobacteriaceae</taxon>
        <taxon>Mucilaginibacter</taxon>
    </lineage>
</organism>
<dbReference type="InterPro" id="IPR027417">
    <property type="entry name" value="P-loop_NTPase"/>
</dbReference>
<dbReference type="InterPro" id="IPR003856">
    <property type="entry name" value="LPS_length_determ_N"/>
</dbReference>
<evidence type="ECO:0000256" key="1">
    <source>
        <dbReference type="ARBA" id="ARBA00004651"/>
    </source>
</evidence>
<evidence type="ECO:0000259" key="7">
    <source>
        <dbReference type="Pfam" id="PF02706"/>
    </source>
</evidence>
<evidence type="ECO:0000256" key="4">
    <source>
        <dbReference type="ARBA" id="ARBA00022989"/>
    </source>
</evidence>
<sequence length="719" mass="81688">MELSKFIKLLLKHKYTLIAIPVIAVIITYFLVRNQPDVYSSQAQIATGIVDQTQQVLNSENPQESKISQEFSNLIEMMRSKKMLDQVSYRLIIHDLTSDKPYRKPSPLLTQLTPDARKHALAVYNDLYKRRTSLSLFNPDQNGLNKLLESMRYDDKSLLKTLTIYRADNSDFINVQYDAEDPELSAYVVNALCKEFIDYYTLIVKENQRKAVDFLSKLLNDKQDSLAAKTAALRQYKIHNRVLNLSEQAKSLYGQLADFETRKEEAQKSVISTEAAIRKIDGQFDPKDRQYLESSLNRINTQITEVDEQLNAANREYIENNFDEQYKARVDSLNEVFTAKLHQSSDKYILNPLAAKQNLVDNKITLQTQNVLAKNSISSIDKELSRLNSKFDKLVPHEAVVGSYEKAIEIAQEEYMVLLSKYNQISMEASYSVQLKQVVTAMPGLPQSSKKMLLVIIGGIVSFVFCVVVLFIIFMLDDSVKSPKELANRTKIPVLGYLNLLNNSVIDFKKIWDTNDGSGQTQLFKNLLRSIRFEIDNEMAGDKILLVNSISPAEGKSLLAISLAYSRAVVNQKVLLIDGNFENSGITQTVHPKLYIEDYLKGKIGIEELQTANLLNVWGNRGGDISLFEIVTEAEAQVKFKALREYFDIIIIESSALTTLNRSKEWVQVSDKVVAVFEAGQDLTETLKPNINYLKTIREKFIGWVLNKVPSDAEAKKKS</sequence>
<feature type="transmembrane region" description="Helical" evidence="6">
    <location>
        <begin position="15"/>
        <end position="32"/>
    </location>
</feature>
<evidence type="ECO:0000313" key="8">
    <source>
        <dbReference type="EMBL" id="GAA4319315.1"/>
    </source>
</evidence>
<comment type="subcellular location">
    <subcellularLocation>
        <location evidence="1">Cell membrane</location>
        <topology evidence="1">Multi-pass membrane protein</topology>
    </subcellularLocation>
</comment>
<evidence type="ECO:0000256" key="3">
    <source>
        <dbReference type="ARBA" id="ARBA00022692"/>
    </source>
</evidence>
<dbReference type="SUPFAM" id="SSF52540">
    <property type="entry name" value="P-loop containing nucleoside triphosphate hydrolases"/>
    <property type="match status" value="1"/>
</dbReference>